<protein>
    <submittedName>
        <fullName evidence="1">Uncharacterized protein</fullName>
    </submittedName>
</protein>
<accession>W2RIS4</accession>
<evidence type="ECO:0000313" key="2">
    <source>
        <dbReference type="Proteomes" id="UP000030752"/>
    </source>
</evidence>
<gene>
    <name evidence="1" type="ORF">HMPREF1541_08517</name>
</gene>
<feature type="non-terminal residue" evidence="1">
    <location>
        <position position="86"/>
    </location>
</feature>
<proteinExistence type="predicted"/>
<dbReference type="Proteomes" id="UP000030752">
    <property type="component" value="Unassembled WGS sequence"/>
</dbReference>
<reference evidence="1 2" key="1">
    <citation type="submission" date="2013-03" db="EMBL/GenBank/DDBJ databases">
        <title>The Genome Sequence of Phialophora europaea CBS 101466.</title>
        <authorList>
            <consortium name="The Broad Institute Genomics Platform"/>
            <person name="Cuomo C."/>
            <person name="de Hoog S."/>
            <person name="Gorbushina A."/>
            <person name="Walker B."/>
            <person name="Young S.K."/>
            <person name="Zeng Q."/>
            <person name="Gargeya S."/>
            <person name="Fitzgerald M."/>
            <person name="Haas B."/>
            <person name="Abouelleil A."/>
            <person name="Allen A.W."/>
            <person name="Alvarado L."/>
            <person name="Arachchi H.M."/>
            <person name="Berlin A.M."/>
            <person name="Chapman S.B."/>
            <person name="Gainer-Dewar J."/>
            <person name="Goldberg J."/>
            <person name="Griggs A."/>
            <person name="Gujja S."/>
            <person name="Hansen M."/>
            <person name="Howarth C."/>
            <person name="Imamovic A."/>
            <person name="Ireland A."/>
            <person name="Larimer J."/>
            <person name="McCowan C."/>
            <person name="Murphy C."/>
            <person name="Pearson M."/>
            <person name="Poon T.W."/>
            <person name="Priest M."/>
            <person name="Roberts A."/>
            <person name="Saif S."/>
            <person name="Shea T."/>
            <person name="Sisk P."/>
            <person name="Sykes S."/>
            <person name="Wortman J."/>
            <person name="Nusbaum C."/>
            <person name="Birren B."/>
        </authorList>
    </citation>
    <scope>NUCLEOTIDE SEQUENCE [LARGE SCALE GENOMIC DNA]</scope>
    <source>
        <strain evidence="1 2">CBS 101466</strain>
    </source>
</reference>
<dbReference type="EMBL" id="KB822725">
    <property type="protein sequence ID" value="ETN36240.1"/>
    <property type="molecule type" value="Genomic_DNA"/>
</dbReference>
<feature type="non-terminal residue" evidence="1">
    <location>
        <position position="1"/>
    </location>
</feature>
<dbReference type="VEuPathDB" id="FungiDB:HMPREF1541_08517"/>
<name>W2RIS4_CYPE1</name>
<dbReference type="GeneID" id="19975856"/>
<sequence length="86" mass="9222">TPYISTTPAQHSILSHSLMLVPLISKPICMETHVSRQTLRSGAQTVSAQPGSSCSSISMLPLSFLTPYSLPMPRLPSNSSLKPSQI</sequence>
<organism evidence="1 2">
    <name type="scientific">Cyphellophora europaea (strain CBS 101466)</name>
    <name type="common">Phialophora europaea</name>
    <dbReference type="NCBI Taxonomy" id="1220924"/>
    <lineage>
        <taxon>Eukaryota</taxon>
        <taxon>Fungi</taxon>
        <taxon>Dikarya</taxon>
        <taxon>Ascomycota</taxon>
        <taxon>Pezizomycotina</taxon>
        <taxon>Eurotiomycetes</taxon>
        <taxon>Chaetothyriomycetidae</taxon>
        <taxon>Chaetothyriales</taxon>
        <taxon>Cyphellophoraceae</taxon>
        <taxon>Cyphellophora</taxon>
    </lineage>
</organism>
<dbReference type="RefSeq" id="XP_008721058.1">
    <property type="nucleotide sequence ID" value="XM_008722836.1"/>
</dbReference>
<dbReference type="InParanoid" id="W2RIS4"/>
<evidence type="ECO:0000313" key="1">
    <source>
        <dbReference type="EMBL" id="ETN36240.1"/>
    </source>
</evidence>
<dbReference type="HOGENOM" id="CLU_2503833_0_0_1"/>
<dbReference type="AlphaFoldDB" id="W2RIS4"/>
<keyword evidence="2" id="KW-1185">Reference proteome</keyword>